<feature type="compositionally biased region" description="Basic and acidic residues" evidence="5">
    <location>
        <begin position="270"/>
        <end position="280"/>
    </location>
</feature>
<feature type="disulfide bond" evidence="4">
    <location>
        <begin position="608"/>
        <end position="618"/>
    </location>
</feature>
<dbReference type="SUPFAM" id="SSF57196">
    <property type="entry name" value="EGF/Laminin"/>
    <property type="match status" value="9"/>
</dbReference>
<feature type="domain" description="EGF-like" evidence="8">
    <location>
        <begin position="921"/>
        <end position="959"/>
    </location>
</feature>
<feature type="disulfide bond" evidence="4">
    <location>
        <begin position="1822"/>
        <end position="1831"/>
    </location>
</feature>
<feature type="domain" description="EGF-like" evidence="8">
    <location>
        <begin position="1795"/>
        <end position="1832"/>
    </location>
</feature>
<sequence length="2168" mass="241602">MSYIPFYDNWKNGSNYNDSSSSYSRSRSIYPMRKDYQRKPSFFTNPRAYIYGSTLESNSVESDENEQQRWKLTRTQWILLIVLSVIFIALLSIIFGIVFTLPASKEDKENIKNFEITMKMDINFDDSLLDTNSEKYRQLSQTLKDNLTQAIQSSEDLKNTEIKNITNFKFSKGSVIATFLVIFSTPGSDISNITPNSIKTIIESTKNDPLLKSLKIILVLVVETKLEITTDVQTTERNPSITLTPTTLKLTEHSAFEVSTEKVTTLNQKETMKHTSEKPTTKFTTQSPTKVTTRRPKISSTAKIEDTTEYTSKKQSTKLTTQPPTKVTQPSTTVSTERPTTESTAKTEETSKQTTEEPTTKLTTQPSTTVSTERPTTESTAKTEETSKQTTEEPTTKLTTQPSTTVSTERPTTESTAKTEETSKQTTEEPTTKLTTQPSTTVSTERPTTESTAKTEETSKQTTEEPTTKLTTQPSTTVSTERPTTESTAKTEETSKQTTEEPTTKLTTQPSTTVSTERPTTESTAKTEETSKQTTEEPTTKLTTQPSTTVSTERPTTESTAKTEETSKQTTEEPTTKLTTQPSTTVSTERPTTESTVDPMTTTYLHPCDREVCNNGTCLKRNTTDFECECLPGWTGELCANDTNECTESGLCNYGECINLPGSYRCDCDFGYEGNYCNKSIFCKEEDLGKILQHPISCEKYLNCTAKNNHAVVDCPSQYKFDTISVQCSPSGATCNEPEKCTNVTCNGGTCLFSSKTYKIQCTCDKNATEFYGDRCQYPKKSCNELVCQNGKGIDTGKGYCECVCDKGWTKKDVKIFPANDTCDEDIDECANLFKCGKENQCTNFNGSFSCLCSPDWFGNECHKSVHCNSRSDGLYPHYDCDKAFHCRNHSHSIEKCNVTGQVFDHKNGVCFNPGLLSCNIIERCTKTTCNNHGTCSVDINGGNPKCHCDSFYYGTTCNYTYNACDSIKCQNNAQIEKMTLNDTFCKCNCQTGWTGQFCEDDINECNNQTIAAQCGEDNTCTNTKGSFTCECSEAWRGDKCDESWYCNKKTDGVYRHTECSKYVNCTSGVHKIENCPIGQTFDVDKLECVHSSLTQCETIERCKNSTCNFHGECVDSIETPPNCTCYNGFYGTYCENKLLNCSTLNCTHGTKDVVDSTEDLCKCQCIQGYNGQFCTEDIDECEKKPSPCGSDNKCTNKIGSFECECAEAWNGVSCDKSWYCNNKTDGVYRHTECSKYVNCTSGVHKIENCVIGQTFDVDKLECVHSSLTQCETIERCKNSTCNFHGECVDSIETPPNCTCYNGYYGTYCENELLNCSTLNCTHGTKDVVDSTEDLCKCQCIQGYDGQFCTEDINECEKKPRPCGSDNICTNKIGSFECECAEAWNGVNCDKSWYCNNKTDGVYRHTECSKYVNCTSGVHKIENCVIGQTFDVDKLECVHSSLTQCEPIERCKNTTCNFHGECVDSIETPPNCTCYNGYYGTYCENKLLNCSTLICTHGTKYVVDSTEDLCKCQCIQGYDGQFCTEDIDECEKKPSPCGSDNKCTNKIGSFECECTEDWNGVSCDKSWYCNNKTDGVYRHTECSKYVNCTSGVHKIENCVIGQTFDVDKLECVHSSLTQCEPIERCKNSTCSFHGECVDSIETPPKCTCYNGFYGTYCENKLLNCSTLNCTHGTKDVVDSTEDLCKCQCIQGYNGQFCTEDINECEKKPSPCGSDNKCTNKIGSFECECSEAWNGVNCDKSWYCNNKTDGVYRHTECSKYVNCTSGVHKIENCVIGQTFDVDKLECVHSSLTQCKPIERCLMSTCNSNGVCFDGPEISPNCSCDPLYYGSFCEYKAMNCSTLSCSNGLSEVLPASSGLCKCQCSKGYKGQFCSEDIDECSGEIDPCGMDNKCNNTFGSFKCECSEAWKGDVCEKSWYCDQEVNGIYRHTDCSKFVNCTSEVHKIEDCFVGQTFDVDKLDCVHSSLTECKPLDRCDASTCKNGGRCEETRNYVKCHCDNHYYGEYCHLEAETCNNLTCGNGNKKSLRLDYCICDCNEGWTGPRCLTDVNECVLLGEKACSNAANNCTNIEGSFTCQCSDDWMGSNCSESFFCSNRTDGLYRHQDCSKSVSCSNQIHTINSCPSTWLWNGNSCQNIPADQCTNKERCSYKVCPSGKICVEDANDFARCVSS</sequence>
<evidence type="ECO:0000313" key="12">
    <source>
        <dbReference type="Proteomes" id="UP000549394"/>
    </source>
</evidence>
<feature type="compositionally biased region" description="Low complexity" evidence="5">
    <location>
        <begin position="504"/>
        <end position="524"/>
    </location>
</feature>
<feature type="compositionally biased region" description="Polar residues" evidence="5">
    <location>
        <begin position="327"/>
        <end position="338"/>
    </location>
</feature>
<evidence type="ECO:0000256" key="5">
    <source>
        <dbReference type="SAM" id="MobiDB-lite"/>
    </source>
</evidence>
<dbReference type="PROSITE" id="PS00010">
    <property type="entry name" value="ASX_HYDROXYL"/>
    <property type="match status" value="9"/>
</dbReference>
<dbReference type="PROSITE" id="PS00022">
    <property type="entry name" value="EGF_1"/>
    <property type="match status" value="19"/>
</dbReference>
<feature type="compositionally biased region" description="Basic and acidic residues" evidence="5">
    <location>
        <begin position="381"/>
        <end position="395"/>
    </location>
</feature>
<feature type="compositionally biased region" description="Low complexity" evidence="5">
    <location>
        <begin position="313"/>
        <end position="326"/>
    </location>
</feature>
<feature type="disulfide bond" evidence="4">
    <location>
        <begin position="1902"/>
        <end position="1911"/>
    </location>
</feature>
<feature type="disulfide bond" evidence="4">
    <location>
        <begin position="1728"/>
        <end position="1737"/>
    </location>
</feature>
<dbReference type="PROSITE" id="PS51670">
    <property type="entry name" value="SHKT"/>
    <property type="match status" value="1"/>
</dbReference>
<feature type="disulfide bond" evidence="4">
    <location>
        <begin position="1300"/>
        <end position="1309"/>
    </location>
</feature>
<dbReference type="InterPro" id="IPR003582">
    <property type="entry name" value="ShKT_dom"/>
</dbReference>
<reference evidence="11 12" key="1">
    <citation type="submission" date="2020-08" db="EMBL/GenBank/DDBJ databases">
        <authorList>
            <person name="Hejnol A."/>
        </authorList>
    </citation>
    <scope>NUCLEOTIDE SEQUENCE [LARGE SCALE GENOMIC DNA]</scope>
</reference>
<feature type="domain" description="EGF-like" evidence="8">
    <location>
        <begin position="1273"/>
        <end position="1310"/>
    </location>
</feature>
<dbReference type="InterPro" id="IPR036364">
    <property type="entry name" value="SEA_dom_sf"/>
</dbReference>
<feature type="domain" description="ShKT" evidence="10">
    <location>
        <begin position="2057"/>
        <end position="2090"/>
    </location>
</feature>
<feature type="domain" description="EGF-like" evidence="8">
    <location>
        <begin position="642"/>
        <end position="678"/>
    </location>
</feature>
<feature type="domain" description="Chitin-binding type-2" evidence="9">
    <location>
        <begin position="680"/>
        <end position="737"/>
    </location>
</feature>
<feature type="domain" description="EGF-like" evidence="8">
    <location>
        <begin position="1526"/>
        <end position="1564"/>
    </location>
</feature>
<dbReference type="SUPFAM" id="SSF57184">
    <property type="entry name" value="Growth factor receptor domain"/>
    <property type="match status" value="1"/>
</dbReference>
<dbReference type="Pfam" id="PF01607">
    <property type="entry name" value="CBM_14"/>
    <property type="match status" value="6"/>
</dbReference>
<evidence type="ECO:0000256" key="3">
    <source>
        <dbReference type="ARBA" id="ARBA00023157"/>
    </source>
</evidence>
<feature type="domain" description="EGF-like" evidence="8">
    <location>
        <begin position="1621"/>
        <end position="1658"/>
    </location>
</feature>
<feature type="compositionally biased region" description="Basic and acidic residues" evidence="5">
    <location>
        <begin position="417"/>
        <end position="431"/>
    </location>
</feature>
<dbReference type="Gene3D" id="2.10.25.10">
    <property type="entry name" value="Laminin"/>
    <property type="match status" value="12"/>
</dbReference>
<feature type="compositionally biased region" description="Low complexity" evidence="5">
    <location>
        <begin position="360"/>
        <end position="380"/>
    </location>
</feature>
<evidence type="ECO:0000256" key="4">
    <source>
        <dbReference type="PROSITE-ProRule" id="PRU00076"/>
    </source>
</evidence>
<feature type="compositionally biased region" description="Basic and acidic residues" evidence="5">
    <location>
        <begin position="489"/>
        <end position="503"/>
    </location>
</feature>
<feature type="disulfide bond" evidence="4">
    <location>
        <begin position="1995"/>
        <end position="2004"/>
    </location>
</feature>
<feature type="disulfide bond" evidence="4">
    <location>
        <begin position="1380"/>
        <end position="1389"/>
    </location>
</feature>
<dbReference type="InterPro" id="IPR051830">
    <property type="entry name" value="NOTCH_homolog"/>
</dbReference>
<gene>
    <name evidence="11" type="ORF">DGYR_LOCUS1983</name>
</gene>
<feature type="domain" description="Chitin-binding type-2" evidence="9">
    <location>
        <begin position="1740"/>
        <end position="1795"/>
    </location>
</feature>
<dbReference type="PROSITE" id="PS01186">
    <property type="entry name" value="EGF_2"/>
    <property type="match status" value="10"/>
</dbReference>
<feature type="compositionally biased region" description="Basic and acidic residues" evidence="5">
    <location>
        <begin position="561"/>
        <end position="575"/>
    </location>
</feature>
<dbReference type="PROSITE" id="PS01187">
    <property type="entry name" value="EGF_CA"/>
    <property type="match status" value="9"/>
</dbReference>
<evidence type="ECO:0000256" key="6">
    <source>
        <dbReference type="SAM" id="Phobius"/>
    </source>
</evidence>
<evidence type="ECO:0000256" key="2">
    <source>
        <dbReference type="ARBA" id="ARBA00022737"/>
    </source>
</evidence>
<accession>A0A7I8VC49</accession>
<feature type="domain" description="EGF-like" evidence="8">
    <location>
        <begin position="1969"/>
        <end position="2005"/>
    </location>
</feature>
<keyword evidence="6" id="KW-1133">Transmembrane helix</keyword>
<feature type="region of interest" description="Disordered" evidence="5">
    <location>
        <begin position="259"/>
        <end position="601"/>
    </location>
</feature>
<dbReference type="GO" id="GO:0005509">
    <property type="term" value="F:calcium ion binding"/>
    <property type="evidence" value="ECO:0007669"/>
    <property type="project" value="InterPro"/>
</dbReference>
<feature type="domain" description="EGF-like" evidence="8">
    <location>
        <begin position="604"/>
        <end position="640"/>
    </location>
</feature>
<dbReference type="InterPro" id="IPR001881">
    <property type="entry name" value="EGF-like_Ca-bd_dom"/>
</dbReference>
<feature type="disulfide bond" evidence="4">
    <location>
        <begin position="930"/>
        <end position="947"/>
    </location>
</feature>
<feature type="domain" description="EGF-like" evidence="8">
    <location>
        <begin position="2045"/>
        <end position="2085"/>
    </location>
</feature>
<dbReference type="InterPro" id="IPR009030">
    <property type="entry name" value="Growth_fac_rcpt_cys_sf"/>
</dbReference>
<feature type="domain" description="EGF-like" evidence="8">
    <location>
        <begin position="1178"/>
        <end position="1216"/>
    </location>
</feature>
<feature type="compositionally biased region" description="Basic and acidic residues" evidence="5">
    <location>
        <begin position="525"/>
        <end position="539"/>
    </location>
</feature>
<feature type="disulfide bond" evidence="4">
    <location>
        <begin position="853"/>
        <end position="862"/>
    </location>
</feature>
<evidence type="ECO:0000259" key="7">
    <source>
        <dbReference type="PROSITE" id="PS50024"/>
    </source>
</evidence>
<evidence type="ECO:0000259" key="9">
    <source>
        <dbReference type="PROSITE" id="PS50940"/>
    </source>
</evidence>
<feature type="domain" description="EGF-like" evidence="8">
    <location>
        <begin position="1099"/>
        <end position="1136"/>
    </location>
</feature>
<dbReference type="PROSITE" id="PS50026">
    <property type="entry name" value="EGF_3"/>
    <property type="match status" value="17"/>
</dbReference>
<feature type="disulfide bond" evidence="4">
    <location>
        <begin position="2075"/>
        <end position="2084"/>
    </location>
</feature>
<dbReference type="GO" id="GO:0005576">
    <property type="term" value="C:extracellular region"/>
    <property type="evidence" value="ECO:0007669"/>
    <property type="project" value="InterPro"/>
</dbReference>
<keyword evidence="1 4" id="KW-0245">EGF-like domain</keyword>
<dbReference type="SMART" id="SM00179">
    <property type="entry name" value="EGF_CA"/>
    <property type="match status" value="9"/>
</dbReference>
<comment type="caution">
    <text evidence="4">Lacks conserved residue(s) required for the propagation of feature annotation.</text>
</comment>
<dbReference type="InterPro" id="IPR036508">
    <property type="entry name" value="Chitin-bd_dom_sf"/>
</dbReference>
<keyword evidence="6" id="KW-0472">Membrane</keyword>
<feature type="domain" description="EGF-like" evidence="8">
    <location>
        <begin position="1447"/>
        <end position="1484"/>
    </location>
</feature>
<dbReference type="InterPro" id="IPR049883">
    <property type="entry name" value="NOTCH1_EGF-like"/>
</dbReference>
<feature type="disulfide bond" evidence="4">
    <location>
        <begin position="630"/>
        <end position="639"/>
    </location>
</feature>
<feature type="disulfide bond" evidence="4">
    <location>
        <begin position="1648"/>
        <end position="1657"/>
    </location>
</feature>
<feature type="domain" description="EGF-like" evidence="8">
    <location>
        <begin position="1874"/>
        <end position="1912"/>
    </location>
</feature>
<feature type="disulfide bond" evidence="4">
    <location>
        <begin position="668"/>
        <end position="677"/>
    </location>
</feature>
<feature type="compositionally biased region" description="Polar residues" evidence="5">
    <location>
        <begin position="281"/>
        <end position="291"/>
    </location>
</feature>
<feature type="disulfide bond" evidence="4">
    <location>
        <begin position="1474"/>
        <end position="1483"/>
    </location>
</feature>
<dbReference type="InterPro" id="IPR002557">
    <property type="entry name" value="Chitin-bd_dom"/>
</dbReference>
<dbReference type="PROSITE" id="PS50024">
    <property type="entry name" value="SEA"/>
    <property type="match status" value="1"/>
</dbReference>
<dbReference type="GO" id="GO:0008061">
    <property type="term" value="F:chitin binding"/>
    <property type="evidence" value="ECO:0007669"/>
    <property type="project" value="InterPro"/>
</dbReference>
<feature type="domain" description="SEA" evidence="7">
    <location>
        <begin position="108"/>
        <end position="231"/>
    </location>
</feature>
<proteinExistence type="predicted"/>
<feature type="compositionally biased region" description="Low complexity" evidence="5">
    <location>
        <begin position="432"/>
        <end position="452"/>
    </location>
</feature>
<evidence type="ECO:0000259" key="8">
    <source>
        <dbReference type="PROSITE" id="PS50026"/>
    </source>
</evidence>
<dbReference type="OrthoDB" id="430340at2759"/>
<dbReference type="InterPro" id="IPR000082">
    <property type="entry name" value="SEA_dom"/>
</dbReference>
<feature type="compositionally biased region" description="Low complexity" evidence="5">
    <location>
        <begin position="576"/>
        <end position="588"/>
    </location>
</feature>
<evidence type="ECO:0000259" key="10">
    <source>
        <dbReference type="PROSITE" id="PS51670"/>
    </source>
</evidence>
<dbReference type="CDD" id="cd00054">
    <property type="entry name" value="EGF_CA"/>
    <property type="match status" value="8"/>
</dbReference>
<feature type="domain" description="EGF-like" evidence="8">
    <location>
        <begin position="826"/>
        <end position="863"/>
    </location>
</feature>
<dbReference type="SMART" id="SM00181">
    <property type="entry name" value="EGF"/>
    <property type="match status" value="25"/>
</dbReference>
<dbReference type="Pfam" id="PF01390">
    <property type="entry name" value="SEA"/>
    <property type="match status" value="1"/>
</dbReference>
<dbReference type="PANTHER" id="PTHR24033">
    <property type="entry name" value="EGF-LIKE DOMAIN-CONTAINING PROTEIN"/>
    <property type="match status" value="1"/>
</dbReference>
<dbReference type="SUPFAM" id="SSF82671">
    <property type="entry name" value="SEA domain"/>
    <property type="match status" value="1"/>
</dbReference>
<organism evidence="11 12">
    <name type="scientific">Dimorphilus gyrociliatus</name>
    <dbReference type="NCBI Taxonomy" id="2664684"/>
    <lineage>
        <taxon>Eukaryota</taxon>
        <taxon>Metazoa</taxon>
        <taxon>Spiralia</taxon>
        <taxon>Lophotrochozoa</taxon>
        <taxon>Annelida</taxon>
        <taxon>Polychaeta</taxon>
        <taxon>Polychaeta incertae sedis</taxon>
        <taxon>Dinophilidae</taxon>
        <taxon>Dimorphilus</taxon>
    </lineage>
</organism>
<dbReference type="EMBL" id="CAJFCJ010000003">
    <property type="protein sequence ID" value="CAD5112923.1"/>
    <property type="molecule type" value="Genomic_DNA"/>
</dbReference>
<protein>
    <submittedName>
        <fullName evidence="11">DgyrCDS2131</fullName>
    </submittedName>
</protein>
<keyword evidence="2" id="KW-0677">Repeat</keyword>
<feature type="domain" description="EGF-like" evidence="8">
    <location>
        <begin position="1700"/>
        <end position="1738"/>
    </location>
</feature>
<dbReference type="Proteomes" id="UP000549394">
    <property type="component" value="Unassembled WGS sequence"/>
</dbReference>
<name>A0A7I8VC49_9ANNE</name>
<keyword evidence="3 4" id="KW-1015">Disulfide bond</keyword>
<feature type="compositionally biased region" description="Basic and acidic residues" evidence="5">
    <location>
        <begin position="453"/>
        <end position="467"/>
    </location>
</feature>
<evidence type="ECO:0000256" key="1">
    <source>
        <dbReference type="ARBA" id="ARBA00022536"/>
    </source>
</evidence>
<feature type="disulfide bond" evidence="4">
    <location>
        <begin position="1126"/>
        <end position="1135"/>
    </location>
</feature>
<dbReference type="InterPro" id="IPR018097">
    <property type="entry name" value="EGF_Ca-bd_CS"/>
</dbReference>
<dbReference type="InterPro" id="IPR000152">
    <property type="entry name" value="EGF-type_Asp/Asn_hydroxyl_site"/>
</dbReference>
<keyword evidence="6" id="KW-0812">Transmembrane</keyword>
<dbReference type="SUPFAM" id="SSF57625">
    <property type="entry name" value="Invertebrate chitin-binding proteins"/>
    <property type="match status" value="6"/>
</dbReference>
<feature type="transmembrane region" description="Helical" evidence="6">
    <location>
        <begin position="77"/>
        <end position="101"/>
    </location>
</feature>
<feature type="compositionally biased region" description="Basic and acidic residues" evidence="5">
    <location>
        <begin position="345"/>
        <end position="359"/>
    </location>
</feature>
<dbReference type="Pfam" id="PF07645">
    <property type="entry name" value="EGF_CA"/>
    <property type="match status" value="9"/>
</dbReference>
<feature type="domain" description="Chitin-binding type-2" evidence="9">
    <location>
        <begin position="1566"/>
        <end position="1621"/>
    </location>
</feature>
<feature type="domain" description="Chitin-binding type-2" evidence="9">
    <location>
        <begin position="1392"/>
        <end position="1447"/>
    </location>
</feature>
<feature type="disulfide bond" evidence="4">
    <location>
        <begin position="949"/>
        <end position="958"/>
    </location>
</feature>
<feature type="disulfide bond" evidence="4">
    <location>
        <begin position="1206"/>
        <end position="1215"/>
    </location>
</feature>
<feature type="compositionally biased region" description="Low complexity" evidence="5">
    <location>
        <begin position="540"/>
        <end position="560"/>
    </location>
</feature>
<feature type="domain" description="EGF-like" evidence="8">
    <location>
        <begin position="1002"/>
        <end position="1042"/>
    </location>
</feature>
<feature type="compositionally biased region" description="Low complexity" evidence="5">
    <location>
        <begin position="468"/>
        <end position="488"/>
    </location>
</feature>
<feature type="disulfide bond" evidence="4">
    <location>
        <begin position="1032"/>
        <end position="1041"/>
    </location>
</feature>
<feature type="disulfide bond" evidence="4">
    <location>
        <begin position="1554"/>
        <end position="1563"/>
    </location>
</feature>
<feature type="compositionally biased region" description="Low complexity" evidence="5">
    <location>
        <begin position="396"/>
        <end position="416"/>
    </location>
</feature>
<feature type="domain" description="Chitin-binding type-2" evidence="9">
    <location>
        <begin position="1044"/>
        <end position="1099"/>
    </location>
</feature>
<evidence type="ECO:0000313" key="11">
    <source>
        <dbReference type="EMBL" id="CAD5112923.1"/>
    </source>
</evidence>
<dbReference type="PANTHER" id="PTHR24033:SF224">
    <property type="entry name" value="C-TYPE LECTIN"/>
    <property type="match status" value="1"/>
</dbReference>
<dbReference type="PROSITE" id="PS50940">
    <property type="entry name" value="CHIT_BIND_II"/>
    <property type="match status" value="7"/>
</dbReference>
<dbReference type="SMART" id="SM00494">
    <property type="entry name" value="ChtBD2"/>
    <property type="match status" value="9"/>
</dbReference>
<dbReference type="InterPro" id="IPR000742">
    <property type="entry name" value="EGF"/>
</dbReference>
<comment type="caution">
    <text evidence="11">The sequence shown here is derived from an EMBL/GenBank/DDBJ whole genome shotgun (WGS) entry which is preliminary data.</text>
</comment>
<feature type="domain" description="Chitin-binding type-2" evidence="9">
    <location>
        <begin position="1914"/>
        <end position="1969"/>
    </location>
</feature>
<feature type="compositionally biased region" description="Polar residues" evidence="5">
    <location>
        <begin position="589"/>
        <end position="601"/>
    </location>
</feature>
<feature type="domain" description="Chitin-binding type-2" evidence="9">
    <location>
        <begin position="1218"/>
        <end position="1273"/>
    </location>
</feature>
<feature type="domain" description="EGF-like" evidence="8">
    <location>
        <begin position="1352"/>
        <end position="1390"/>
    </location>
</feature>
<keyword evidence="12" id="KW-1185">Reference proteome</keyword>